<evidence type="ECO:0000256" key="5">
    <source>
        <dbReference type="ARBA" id="ARBA00022679"/>
    </source>
</evidence>
<dbReference type="GO" id="GO:0008760">
    <property type="term" value="F:UDP-N-acetylglucosamine 1-carboxyvinyltransferase activity"/>
    <property type="evidence" value="ECO:0007669"/>
    <property type="project" value="UniProtKB-UniRule"/>
</dbReference>
<evidence type="ECO:0000313" key="16">
    <source>
        <dbReference type="EMBL" id="PWU23963.1"/>
    </source>
</evidence>
<comment type="pathway">
    <text evidence="2">Cell wall biogenesis; peptidoglycan biosynthesis.</text>
</comment>
<dbReference type="InterPro" id="IPR005750">
    <property type="entry name" value="UDP_GlcNAc_COvinyl_MurA"/>
</dbReference>
<dbReference type="GO" id="GO:0071555">
    <property type="term" value="P:cell wall organization"/>
    <property type="evidence" value="ECO:0007669"/>
    <property type="project" value="UniProtKB-KW"/>
</dbReference>
<keyword evidence="5 16" id="KW-0808">Transferase</keyword>
<protein>
    <recommendedName>
        <fullName evidence="12 14">UDP-N-acetylglucosamine 1-carboxyvinyltransferase</fullName>
        <ecNumber evidence="11 14">2.5.1.7</ecNumber>
    </recommendedName>
</protein>
<gene>
    <name evidence="16" type="primary">murA</name>
    <name evidence="16" type="ORF">C5B42_01225</name>
</gene>
<comment type="similarity">
    <text evidence="10">Belongs to the EPSP synthase family. MurA subfamily.</text>
</comment>
<evidence type="ECO:0000256" key="13">
    <source>
        <dbReference type="ARBA" id="ARBA00047527"/>
    </source>
</evidence>
<evidence type="ECO:0000256" key="3">
    <source>
        <dbReference type="ARBA" id="ARBA00022490"/>
    </source>
</evidence>
<evidence type="ECO:0000256" key="11">
    <source>
        <dbReference type="ARBA" id="ARBA00039108"/>
    </source>
</evidence>
<keyword evidence="4" id="KW-0132">Cell division</keyword>
<evidence type="ECO:0000256" key="1">
    <source>
        <dbReference type="ARBA" id="ARBA00004496"/>
    </source>
</evidence>
<keyword evidence="8" id="KW-0131">Cell cycle</keyword>
<proteinExistence type="inferred from homology"/>
<evidence type="ECO:0000256" key="12">
    <source>
        <dbReference type="ARBA" id="ARBA00039754"/>
    </source>
</evidence>
<comment type="subcellular location">
    <subcellularLocation>
        <location evidence="1">Cytoplasm</location>
    </subcellularLocation>
</comment>
<evidence type="ECO:0000256" key="9">
    <source>
        <dbReference type="ARBA" id="ARBA00023316"/>
    </source>
</evidence>
<dbReference type="Proteomes" id="UP000246104">
    <property type="component" value="Unassembled WGS sequence"/>
</dbReference>
<evidence type="ECO:0000256" key="8">
    <source>
        <dbReference type="ARBA" id="ARBA00023306"/>
    </source>
</evidence>
<dbReference type="CDD" id="cd01555">
    <property type="entry name" value="UdpNAET"/>
    <property type="match status" value="1"/>
</dbReference>
<sequence length="440" mass="47795">MSTYHIAGGTPLFGSVRLGGAKNASFKLMIASLLADSPSRLLNFSHISDVEMVARLITSLGGKATEIGDRAYVIDPRSFHSHVISASTAEVSRASTMFIPALVARFGKAIVPFPGGDKIGNRPLERHFDGLKALGMNIRTEGNAIVVDAQELQGTTYRFEKNTHTGTETLIMAAVKAKGKTRLENVALETEIDDLIRFLNQMGAKITRLPDRVIEIEGVDHLSGAIHTIMPDQNQAVSYACAALATQGDVIVEGALSNSLESFLKKLDDIGAGYEVGNFGIRFFYKGELRATDVTTEPAPGFKTDWQPLWVTMMTQATGVSILHETVYESRFAYADALKEMGASIEFFNPSVNNPDEVYNFNLADEKLGAVHAARILGPSHLHGGEFTVKDLRHGATLMIAGLIAAGETILHDPEHQIDRGYEKLHEKLVKMGAKIEVSD</sequence>
<dbReference type="InterPro" id="IPR036968">
    <property type="entry name" value="Enolpyruvate_Tfrase_sf"/>
</dbReference>
<dbReference type="EMBL" id="PSRQ01000017">
    <property type="protein sequence ID" value="PWU23963.1"/>
    <property type="molecule type" value="Genomic_DNA"/>
</dbReference>
<name>A0A317JQ28_9BACT</name>
<evidence type="ECO:0000256" key="6">
    <source>
        <dbReference type="ARBA" id="ARBA00022960"/>
    </source>
</evidence>
<dbReference type="InterPro" id="IPR001986">
    <property type="entry name" value="Enolpyruvate_Tfrase_dom"/>
</dbReference>
<keyword evidence="9" id="KW-0961">Cell wall biogenesis/degradation</keyword>
<dbReference type="AlphaFoldDB" id="A0A317JQ28"/>
<dbReference type="SUPFAM" id="SSF55205">
    <property type="entry name" value="EPT/RTPC-like"/>
    <property type="match status" value="1"/>
</dbReference>
<dbReference type="Gene3D" id="3.65.10.10">
    <property type="entry name" value="Enolpyruvate transferase domain"/>
    <property type="match status" value="2"/>
</dbReference>
<dbReference type="PANTHER" id="PTHR43783:SF1">
    <property type="entry name" value="UDP-N-ACETYLGLUCOSAMINE 1-CARBOXYVINYLTRANSFERASE"/>
    <property type="match status" value="1"/>
</dbReference>
<dbReference type="NCBIfam" id="TIGR01072">
    <property type="entry name" value="murA"/>
    <property type="match status" value="1"/>
</dbReference>
<accession>A0A317JQ28</accession>
<keyword evidence="7" id="KW-0573">Peptidoglycan synthesis</keyword>
<dbReference type="GO" id="GO:0019277">
    <property type="term" value="P:UDP-N-acetylgalactosamine biosynthetic process"/>
    <property type="evidence" value="ECO:0007669"/>
    <property type="project" value="InterPro"/>
</dbReference>
<evidence type="ECO:0000256" key="4">
    <source>
        <dbReference type="ARBA" id="ARBA00022618"/>
    </source>
</evidence>
<keyword evidence="6" id="KW-0133">Cell shape</keyword>
<dbReference type="GO" id="GO:0005737">
    <property type="term" value="C:cytoplasm"/>
    <property type="evidence" value="ECO:0007669"/>
    <property type="project" value="UniProtKB-SubCell"/>
</dbReference>
<evidence type="ECO:0000256" key="10">
    <source>
        <dbReference type="ARBA" id="ARBA00038367"/>
    </source>
</evidence>
<evidence type="ECO:0000259" key="15">
    <source>
        <dbReference type="Pfam" id="PF00275"/>
    </source>
</evidence>
<dbReference type="Pfam" id="PF00275">
    <property type="entry name" value="EPSP_synthase"/>
    <property type="match status" value="1"/>
</dbReference>
<feature type="domain" description="Enolpyruvate transferase" evidence="15">
    <location>
        <begin position="7"/>
        <end position="429"/>
    </location>
</feature>
<evidence type="ECO:0000256" key="14">
    <source>
        <dbReference type="NCBIfam" id="TIGR01072"/>
    </source>
</evidence>
<dbReference type="GO" id="GO:0009252">
    <property type="term" value="P:peptidoglycan biosynthetic process"/>
    <property type="evidence" value="ECO:0007669"/>
    <property type="project" value="UniProtKB-UniRule"/>
</dbReference>
<dbReference type="GO" id="GO:0008360">
    <property type="term" value="P:regulation of cell shape"/>
    <property type="evidence" value="ECO:0007669"/>
    <property type="project" value="UniProtKB-KW"/>
</dbReference>
<dbReference type="GO" id="GO:0051301">
    <property type="term" value="P:cell division"/>
    <property type="evidence" value="ECO:0007669"/>
    <property type="project" value="UniProtKB-KW"/>
</dbReference>
<dbReference type="InterPro" id="IPR050068">
    <property type="entry name" value="MurA_subfamily"/>
</dbReference>
<keyword evidence="3" id="KW-0963">Cytoplasm</keyword>
<reference evidence="16 17" key="1">
    <citation type="submission" date="2018-02" db="EMBL/GenBank/DDBJ databases">
        <title>Genomic Reconstructions from Amazon Rainforest and Pasture Soil Reveal Novel Insights into the Physiology of Candidate Phyla in Tropical Sites.</title>
        <authorList>
            <person name="Kroeger M.E."/>
            <person name="Delmont T."/>
            <person name="Eren A.M."/>
            <person name="Guo J."/>
            <person name="Meyer K.M."/>
            <person name="Khan K."/>
            <person name="Rodrigues J.L.M."/>
            <person name="Bohannan B.J.M."/>
            <person name="Tringe S."/>
            <person name="Borges C.D."/>
            <person name="Tiedje J."/>
            <person name="Tsai S.M."/>
            <person name="Nusslein K."/>
        </authorList>
    </citation>
    <scope>NUCLEOTIDE SEQUENCE [LARGE SCALE GENOMIC DNA]</scope>
    <source>
        <strain evidence="16">Amazon FNV 2010 28 9</strain>
    </source>
</reference>
<dbReference type="PANTHER" id="PTHR43783">
    <property type="entry name" value="UDP-N-ACETYLGLUCOSAMINE 1-CARBOXYVINYLTRANSFERASE"/>
    <property type="match status" value="1"/>
</dbReference>
<dbReference type="InterPro" id="IPR013792">
    <property type="entry name" value="RNA3'P_cycl/enolpyr_Trfase_a/b"/>
</dbReference>
<dbReference type="NCBIfam" id="NF006873">
    <property type="entry name" value="PRK09369.1"/>
    <property type="match status" value="1"/>
</dbReference>
<comment type="caution">
    <text evidence="16">The sequence shown here is derived from an EMBL/GenBank/DDBJ whole genome shotgun (WGS) entry which is preliminary data.</text>
</comment>
<evidence type="ECO:0000256" key="7">
    <source>
        <dbReference type="ARBA" id="ARBA00022984"/>
    </source>
</evidence>
<comment type="catalytic activity">
    <reaction evidence="13">
        <text>phosphoenolpyruvate + UDP-N-acetyl-alpha-D-glucosamine = UDP-N-acetyl-3-O-(1-carboxyvinyl)-alpha-D-glucosamine + phosphate</text>
        <dbReference type="Rhea" id="RHEA:18681"/>
        <dbReference type="ChEBI" id="CHEBI:43474"/>
        <dbReference type="ChEBI" id="CHEBI:57705"/>
        <dbReference type="ChEBI" id="CHEBI:58702"/>
        <dbReference type="ChEBI" id="CHEBI:68483"/>
        <dbReference type="EC" id="2.5.1.7"/>
    </reaction>
</comment>
<evidence type="ECO:0000313" key="17">
    <source>
        <dbReference type="Proteomes" id="UP000246104"/>
    </source>
</evidence>
<dbReference type="EC" id="2.5.1.7" evidence="11 14"/>
<organism evidence="16 17">
    <name type="scientific">Candidatus Cerribacteria bacterium 'Amazon FNV 2010 28 9'</name>
    <dbReference type="NCBI Taxonomy" id="2081795"/>
    <lineage>
        <taxon>Bacteria</taxon>
        <taxon>Candidatus Cerribacteria</taxon>
    </lineage>
</organism>
<evidence type="ECO:0000256" key="2">
    <source>
        <dbReference type="ARBA" id="ARBA00004752"/>
    </source>
</evidence>